<feature type="compositionally biased region" description="Low complexity" evidence="6">
    <location>
        <begin position="276"/>
        <end position="288"/>
    </location>
</feature>
<dbReference type="PANTHER" id="PTHR13402">
    <property type="entry name" value="RGPR-RELATED"/>
    <property type="match status" value="1"/>
</dbReference>
<evidence type="ECO:0000256" key="4">
    <source>
        <dbReference type="ARBA" id="ARBA00022824"/>
    </source>
</evidence>
<evidence type="ECO:0000313" key="8">
    <source>
        <dbReference type="EMBL" id="JAS09399.1"/>
    </source>
</evidence>
<dbReference type="InterPro" id="IPR024298">
    <property type="entry name" value="Sec16_Sec23-bd"/>
</dbReference>
<evidence type="ECO:0000256" key="3">
    <source>
        <dbReference type="ARBA" id="ARBA00022448"/>
    </source>
</evidence>
<keyword evidence="5" id="KW-0931">ER-Golgi transport</keyword>
<keyword evidence="3" id="KW-0813">Transport</keyword>
<keyword evidence="4" id="KW-0256">Endoplasmic reticulum</keyword>
<dbReference type="Pfam" id="PF12931">
    <property type="entry name" value="TPR_Sec16"/>
    <property type="match status" value="1"/>
</dbReference>
<feature type="region of interest" description="Disordered" evidence="6">
    <location>
        <begin position="271"/>
        <end position="565"/>
    </location>
</feature>
<dbReference type="GO" id="GO:0012507">
    <property type="term" value="C:ER to Golgi transport vesicle membrane"/>
    <property type="evidence" value="ECO:0007669"/>
    <property type="project" value="TreeGrafter"/>
</dbReference>
<feature type="region of interest" description="Disordered" evidence="6">
    <location>
        <begin position="20"/>
        <end position="39"/>
    </location>
</feature>
<evidence type="ECO:0000259" key="7">
    <source>
        <dbReference type="Pfam" id="PF12931"/>
    </source>
</evidence>
<evidence type="ECO:0000256" key="1">
    <source>
        <dbReference type="ARBA" id="ARBA00004240"/>
    </source>
</evidence>
<feature type="region of interest" description="Disordered" evidence="6">
    <location>
        <begin position="58"/>
        <end position="84"/>
    </location>
</feature>
<feature type="non-terminal residue" evidence="8">
    <location>
        <position position="1"/>
    </location>
</feature>
<name>A0A1B6C7V8_9HEMI</name>
<dbReference type="GO" id="GO:0070973">
    <property type="term" value="P:protein localization to endoplasmic reticulum exit site"/>
    <property type="evidence" value="ECO:0007669"/>
    <property type="project" value="TreeGrafter"/>
</dbReference>
<dbReference type="PANTHER" id="PTHR13402:SF6">
    <property type="entry name" value="SECRETORY 16, ISOFORM I"/>
    <property type="match status" value="1"/>
</dbReference>
<sequence>NEEHVEAFPSQMANLRLDVNESSDFGNNTPGWENQEVAPRCELDRNQYLETGQFLESGETVETVQRSDVDPNDEGEPLPPPGLDRMVTGQVTDLPTQRSVLGQTSNESINDLSTMQRHVLGQQNHSESPVPLDLGTLQRLVPGQTNHEDSPPLDTNMFQRMVPGQNLQSQRMIPGYQMDPNDMGFQRLIPGQTVRPPLDTRMIPGQISDDDAVRTQDGLERMVPGGISEQNSLTEDGLEDERMVPGGLSDVDSQMPIVMNDDVRYGSERMIPGRTSQADSSRSQNDSSVSERRISAETERLATIGSIETQDSPPPQSVTDGVGRHVLGQRGDTGGQSRPDLRRRDPNGVKTPDRDDDSKSANSMPSRMQRMVEGQFREKDPDPEREPGDVEREKDRNDDSDSDYHERRRHKNRRQSYDEEGRTRDYSSERDYRGRRDDREKYKKKQDRSYNRSPEYRSDQDEFDYRDRRDRDRRERPRDRDRRRRSPEYSYDSYYRDDARRHPRDRVDPRDPRRADRDRYYDNYEDDHYYRENRSRPSSRSGLDYRRQGPRDYPTRNPYFPDPAVNNSQMHYYQMQQYYENMRRNDPQGYALWYERYMADKYASANTPYGNDRASVHSGRSSANIHDRPQEEENSGFKGEEVSVRSTPVFYPSAHVRGDFNNLGNLVMIQPQDPYEYGEGKGVVKVFKLSTGATVADDEDIKDFLRCPGPFIAGVTHKNTVLQYLKNRLVFCRLSSEKLLYELICLVIKLNGVVDMTDVAGLLMDSYNKSNGETDPHLQYLPPVQESPPLNQNVVTSRFRELLLEGNKTEALDYAIENGNWGHALFLASKMDSKTHNSVMLRFANGLQANDPLQTLYQLMSGREPQAATCAADKKWGDWRPHLAMMLSNRTSDPELDRKAILSLGHTLGSRGRTFACHFCYLTAQLNFSPYTDKNSNKLVLLGSSPDLPFSLFSSCRSIMLTICYEYAKQLSNRDFVIPTLRLYKYLLAVRLIDHNQIVPALAYLERIAEDIMRVPSRHDHQLASLVLKLADKIKFADSSLLIETDSSVDPDWLARLKQYEESCESNFMPTNLSHGISTSTVSDAEFCNNAESVPRVPFVSNETVQQNYYENQQMWANSQQYAQPIQEVPQAPGLTIEQNVVQQPLGIQDNQSLDYWSNNNS</sequence>
<dbReference type="GO" id="GO:0007030">
    <property type="term" value="P:Golgi organization"/>
    <property type="evidence" value="ECO:0007669"/>
    <property type="project" value="TreeGrafter"/>
</dbReference>
<comment type="subcellular location">
    <subcellularLocation>
        <location evidence="1">Endoplasmic reticulum</location>
    </subcellularLocation>
</comment>
<feature type="compositionally biased region" description="Basic and acidic residues" evidence="6">
    <location>
        <begin position="415"/>
        <end position="480"/>
    </location>
</feature>
<feature type="compositionally biased region" description="Polar residues" evidence="6">
    <location>
        <begin position="20"/>
        <end position="32"/>
    </location>
</feature>
<reference evidence="8" key="1">
    <citation type="submission" date="2015-12" db="EMBL/GenBank/DDBJ databases">
        <title>De novo transcriptome assembly of four potential Pierce s Disease insect vectors from Arizona vineyards.</title>
        <authorList>
            <person name="Tassone E.E."/>
        </authorList>
    </citation>
    <scope>NUCLEOTIDE SEQUENCE</scope>
</reference>
<feature type="non-terminal residue" evidence="8">
    <location>
        <position position="1162"/>
    </location>
</feature>
<dbReference type="GO" id="GO:0016192">
    <property type="term" value="P:vesicle-mediated transport"/>
    <property type="evidence" value="ECO:0007669"/>
    <property type="project" value="UniProtKB-KW"/>
</dbReference>
<dbReference type="AlphaFoldDB" id="A0A1B6C7V8"/>
<dbReference type="Gene3D" id="1.25.40.1030">
    <property type="match status" value="1"/>
</dbReference>
<evidence type="ECO:0000256" key="5">
    <source>
        <dbReference type="ARBA" id="ARBA00022892"/>
    </source>
</evidence>
<feature type="region of interest" description="Disordered" evidence="6">
    <location>
        <begin position="609"/>
        <end position="641"/>
    </location>
</feature>
<dbReference type="EMBL" id="GEDC01027899">
    <property type="protein sequence ID" value="JAS09399.1"/>
    <property type="molecule type" value="Transcribed_RNA"/>
</dbReference>
<feature type="compositionally biased region" description="Basic and acidic residues" evidence="6">
    <location>
        <begin position="339"/>
        <end position="359"/>
    </location>
</feature>
<feature type="compositionally biased region" description="Basic and acidic residues" evidence="6">
    <location>
        <begin position="543"/>
        <end position="554"/>
    </location>
</feature>
<feature type="compositionally biased region" description="Basic and acidic residues" evidence="6">
    <location>
        <begin position="289"/>
        <end position="300"/>
    </location>
</feature>
<dbReference type="GO" id="GO:0070971">
    <property type="term" value="C:endoplasmic reticulum exit site"/>
    <property type="evidence" value="ECO:0007669"/>
    <property type="project" value="TreeGrafter"/>
</dbReference>
<feature type="compositionally biased region" description="Basic and acidic residues" evidence="6">
    <location>
        <begin position="375"/>
        <end position="406"/>
    </location>
</feature>
<dbReference type="CDD" id="cd09233">
    <property type="entry name" value="ACE1-Sec16-like"/>
    <property type="match status" value="1"/>
</dbReference>
<gene>
    <name evidence="8" type="ORF">g.40097</name>
</gene>
<evidence type="ECO:0000256" key="2">
    <source>
        <dbReference type="ARBA" id="ARBA00005927"/>
    </source>
</evidence>
<comment type="similarity">
    <text evidence="2">Belongs to the SEC16 family.</text>
</comment>
<protein>
    <recommendedName>
        <fullName evidence="7">Sec16 Sec23-binding domain-containing protein</fullName>
    </recommendedName>
</protein>
<accession>A0A1B6C7V8</accession>
<proteinExistence type="inferred from homology"/>
<organism evidence="8">
    <name type="scientific">Clastoptera arizonana</name>
    <name type="common">Arizona spittle bug</name>
    <dbReference type="NCBI Taxonomy" id="38151"/>
    <lineage>
        <taxon>Eukaryota</taxon>
        <taxon>Metazoa</taxon>
        <taxon>Ecdysozoa</taxon>
        <taxon>Arthropoda</taxon>
        <taxon>Hexapoda</taxon>
        <taxon>Insecta</taxon>
        <taxon>Pterygota</taxon>
        <taxon>Neoptera</taxon>
        <taxon>Paraneoptera</taxon>
        <taxon>Hemiptera</taxon>
        <taxon>Auchenorrhyncha</taxon>
        <taxon>Cercopoidea</taxon>
        <taxon>Clastopteridae</taxon>
        <taxon>Clastoptera</taxon>
    </lineage>
</organism>
<feature type="domain" description="Sec16 Sec23-binding" evidence="7">
    <location>
        <begin position="800"/>
        <end position="1034"/>
    </location>
</feature>
<feature type="compositionally biased region" description="Basic and acidic residues" evidence="6">
    <location>
        <begin position="494"/>
        <end position="535"/>
    </location>
</feature>
<evidence type="ECO:0000256" key="6">
    <source>
        <dbReference type="SAM" id="MobiDB-lite"/>
    </source>
</evidence>